<dbReference type="Pfam" id="PF02604">
    <property type="entry name" value="PhdYeFM_antitox"/>
    <property type="match status" value="1"/>
</dbReference>
<proteinExistence type="inferred from homology"/>
<sequence length="77" mass="8520">MSTVTVADAKAHLSELLGRIESGEEIVITRRGKPVARLTSLEPAKQPVKSLAEFRDSIRPPRKPATEVLTALRDEER</sequence>
<dbReference type="InterPro" id="IPR006442">
    <property type="entry name" value="Antitoxin_Phd/YefM"/>
</dbReference>
<dbReference type="InterPro" id="IPR051416">
    <property type="entry name" value="phD-YefM_TA_antitoxins"/>
</dbReference>
<dbReference type="Gene3D" id="3.40.1620.10">
    <property type="entry name" value="YefM-like domain"/>
    <property type="match status" value="1"/>
</dbReference>
<dbReference type="EMBL" id="VIFK01000567">
    <property type="protein sequence ID" value="TQE92782.1"/>
    <property type="molecule type" value="Genomic_DNA"/>
</dbReference>
<dbReference type="SUPFAM" id="SSF143120">
    <property type="entry name" value="YefM-like"/>
    <property type="match status" value="1"/>
</dbReference>
<comment type="function">
    <text evidence="2">Antitoxin component of a type II toxin-antitoxin (TA) system.</text>
</comment>
<comment type="similarity">
    <text evidence="1 2">Belongs to the phD/YefM antitoxin family.</text>
</comment>
<gene>
    <name evidence="3" type="ORF">FKY71_19135</name>
</gene>
<evidence type="ECO:0000313" key="3">
    <source>
        <dbReference type="EMBL" id="TQE92782.1"/>
    </source>
</evidence>
<evidence type="ECO:0000256" key="2">
    <source>
        <dbReference type="RuleBase" id="RU362080"/>
    </source>
</evidence>
<dbReference type="Proteomes" id="UP000315400">
    <property type="component" value="Unassembled WGS sequence"/>
</dbReference>
<dbReference type="NCBIfam" id="TIGR01552">
    <property type="entry name" value="phd_fam"/>
    <property type="match status" value="1"/>
</dbReference>
<evidence type="ECO:0000256" key="1">
    <source>
        <dbReference type="ARBA" id="ARBA00009981"/>
    </source>
</evidence>
<reference evidence="3 4" key="1">
    <citation type="submission" date="2019-06" db="EMBL/GenBank/DDBJ databases">
        <title>Metagenome assembled Genome of Spiribacter salinus SL48-SHIP from the microbial mat of Salt Lake 48 (Novosibirsk region, Russia).</title>
        <authorList>
            <person name="Shipova A."/>
            <person name="Rozanov A.S."/>
            <person name="Bryanskaya A.V."/>
            <person name="Peltek S.E."/>
        </authorList>
    </citation>
    <scope>NUCLEOTIDE SEQUENCE [LARGE SCALE GENOMIC DNA]</scope>
    <source>
        <strain evidence="3">SL48-SHIP-2</strain>
    </source>
</reference>
<comment type="caution">
    <text evidence="3">The sequence shown here is derived from an EMBL/GenBank/DDBJ whole genome shotgun (WGS) entry which is preliminary data.</text>
</comment>
<evidence type="ECO:0000313" key="4">
    <source>
        <dbReference type="Proteomes" id="UP000315400"/>
    </source>
</evidence>
<dbReference type="InterPro" id="IPR036165">
    <property type="entry name" value="YefM-like_sf"/>
</dbReference>
<protein>
    <recommendedName>
        <fullName evidence="2">Antitoxin</fullName>
    </recommendedName>
</protein>
<name>A0A540V7S5_9GAMM</name>
<dbReference type="AlphaFoldDB" id="A0A540V7S5"/>
<accession>A0A540V7S5</accession>
<dbReference type="PANTHER" id="PTHR35377">
    <property type="entry name" value="ANTITOXIN VAPB49-RELATED-RELATED"/>
    <property type="match status" value="1"/>
</dbReference>
<organism evidence="3 4">
    <name type="scientific">Spiribacter salinus</name>
    <dbReference type="NCBI Taxonomy" id="1335746"/>
    <lineage>
        <taxon>Bacteria</taxon>
        <taxon>Pseudomonadati</taxon>
        <taxon>Pseudomonadota</taxon>
        <taxon>Gammaproteobacteria</taxon>
        <taxon>Chromatiales</taxon>
        <taxon>Ectothiorhodospiraceae</taxon>
        <taxon>Spiribacter</taxon>
    </lineage>
</organism>